<comment type="similarity">
    <text evidence="1">Belongs to the CvfB family.</text>
</comment>
<proteinExistence type="inferred from homology"/>
<dbReference type="STRING" id="254161.SAMN05216256_12414"/>
<evidence type="ECO:0000313" key="4">
    <source>
        <dbReference type="Proteomes" id="UP000242847"/>
    </source>
</evidence>
<dbReference type="RefSeq" id="WP_083728828.1">
    <property type="nucleotide sequence ID" value="NZ_FOUD01000024.1"/>
</dbReference>
<keyword evidence="4" id="KW-1185">Reference proteome</keyword>
<dbReference type="Gene3D" id="2.40.50.140">
    <property type="entry name" value="Nucleic acid-binding proteins"/>
    <property type="match status" value="3"/>
</dbReference>
<organism evidence="3 4">
    <name type="scientific">Halopseudomonas pachastrellae</name>
    <dbReference type="NCBI Taxonomy" id="254161"/>
    <lineage>
        <taxon>Bacteria</taxon>
        <taxon>Pseudomonadati</taxon>
        <taxon>Pseudomonadota</taxon>
        <taxon>Gammaproteobacteria</taxon>
        <taxon>Pseudomonadales</taxon>
        <taxon>Pseudomonadaceae</taxon>
        <taxon>Halopseudomonas</taxon>
    </lineage>
</organism>
<dbReference type="GO" id="GO:0003676">
    <property type="term" value="F:nucleic acid binding"/>
    <property type="evidence" value="ECO:0007669"/>
    <property type="project" value="InterPro"/>
</dbReference>
<comment type="caution">
    <text evidence="3">The sequence shown here is derived from an EMBL/GenBank/DDBJ whole genome shotgun (WGS) entry which is preliminary data.</text>
</comment>
<dbReference type="InterPro" id="IPR040764">
    <property type="entry name" value="CvfB_WH"/>
</dbReference>
<dbReference type="EMBL" id="MUBC01000050">
    <property type="protein sequence ID" value="ONM42729.1"/>
    <property type="molecule type" value="Genomic_DNA"/>
</dbReference>
<dbReference type="InterPro" id="IPR039566">
    <property type="entry name" value="CvfB_S1_st"/>
</dbReference>
<evidence type="ECO:0000256" key="1">
    <source>
        <dbReference type="PIRNR" id="PIRNR012524"/>
    </source>
</evidence>
<dbReference type="AlphaFoldDB" id="A0A1S8DCZ1"/>
<feature type="domain" description="S1 motif" evidence="2">
    <location>
        <begin position="146"/>
        <end position="208"/>
    </location>
</feature>
<dbReference type="PIRSF" id="PIRSF012524">
    <property type="entry name" value="YitL_S1"/>
    <property type="match status" value="1"/>
</dbReference>
<reference evidence="3 4" key="1">
    <citation type="submission" date="2017-01" db="EMBL/GenBank/DDBJ databases">
        <title>Draft genome sequence of Pseudomonas pachastrellae type strain CCUG 46540T from a deep sea.</title>
        <authorList>
            <person name="Gomila M."/>
            <person name="Mulet M."/>
            <person name="Lalucat J."/>
            <person name="Garcia-Valdes E."/>
        </authorList>
    </citation>
    <scope>NUCLEOTIDE SEQUENCE [LARGE SCALE GENOMIC DNA]</scope>
    <source>
        <strain evidence="3 4">CCUG 46540</strain>
    </source>
</reference>
<feature type="domain" description="S1 motif" evidence="2">
    <location>
        <begin position="3"/>
        <end position="66"/>
    </location>
</feature>
<feature type="domain" description="S1 motif" evidence="2">
    <location>
        <begin position="71"/>
        <end position="133"/>
    </location>
</feature>
<dbReference type="InterPro" id="IPR003029">
    <property type="entry name" value="S1_domain"/>
</dbReference>
<gene>
    <name evidence="3" type="ORF">BXT89_16495</name>
</gene>
<evidence type="ECO:0000313" key="3">
    <source>
        <dbReference type="EMBL" id="ONM42729.1"/>
    </source>
</evidence>
<accession>A0A1S8DCZ1</accession>
<protein>
    <submittedName>
        <fullName evidence="3">GntR family transcriptional regulator</fullName>
    </submittedName>
</protein>
<dbReference type="InterPro" id="IPR012340">
    <property type="entry name" value="NA-bd_OB-fold"/>
</dbReference>
<dbReference type="InterPro" id="IPR036388">
    <property type="entry name" value="WH-like_DNA-bd_sf"/>
</dbReference>
<dbReference type="Pfam" id="PF13509">
    <property type="entry name" value="S1_2"/>
    <property type="match status" value="2"/>
</dbReference>
<sequence>MADIGRFNNLEITKHTGFGLYLDGGEDGEILLPNRYVPKDQSTEVGDRLRVFVYFDSEDRIIATTTRPRAQVGDFANLKVVARNRVGLFLDWGLPKDVLLPFAELKKPLEEGQYCVAYLYLDKHTSRVLATTRLDRYLDKTPARYKVGDAVNLLLVERTDLGYKAIINGEHWGLIHRNEAFRPIKLGRKEQGYIREIRPDGKINLSLQPVGTQAADLLQHQILDRLQASGGHLALSDRSSPEAISDAFGVSKSNFKKAIGGLMKKGLVQIHAEHIELSADNAD</sequence>
<name>A0A1S8DCZ1_9GAMM</name>
<dbReference type="SMART" id="SM00316">
    <property type="entry name" value="S1"/>
    <property type="match status" value="3"/>
</dbReference>
<dbReference type="PANTHER" id="PTHR37296">
    <property type="entry name" value="CONSERVED VIRULENCE FACTOR B"/>
    <property type="match status" value="1"/>
</dbReference>
<dbReference type="InterPro" id="IPR014464">
    <property type="entry name" value="CvfB_fam"/>
</dbReference>
<evidence type="ECO:0000259" key="2">
    <source>
        <dbReference type="SMART" id="SM00316"/>
    </source>
</evidence>
<dbReference type="Gene3D" id="1.10.10.10">
    <property type="entry name" value="Winged helix-like DNA-binding domain superfamily/Winged helix DNA-binding domain"/>
    <property type="match status" value="1"/>
</dbReference>
<dbReference type="Pfam" id="PF17783">
    <property type="entry name" value="WHD_CvfB"/>
    <property type="match status" value="1"/>
</dbReference>
<dbReference type="PANTHER" id="PTHR37296:SF1">
    <property type="entry name" value="CONSERVED VIRULENCE FACTOR B"/>
    <property type="match status" value="1"/>
</dbReference>
<dbReference type="OrthoDB" id="9801597at2"/>
<dbReference type="Proteomes" id="UP000242847">
    <property type="component" value="Unassembled WGS sequence"/>
</dbReference>